<accession>A0A080ZV83</accession>
<feature type="region of interest" description="Disordered" evidence="1">
    <location>
        <begin position="1"/>
        <end position="41"/>
    </location>
</feature>
<evidence type="ECO:0000313" key="2">
    <source>
        <dbReference type="EMBL" id="ETO70544.1"/>
    </source>
</evidence>
<dbReference type="EMBL" id="ANJA01002313">
    <property type="protein sequence ID" value="ETO70544.1"/>
    <property type="molecule type" value="Genomic_DNA"/>
</dbReference>
<evidence type="ECO:0000256" key="1">
    <source>
        <dbReference type="SAM" id="MobiDB-lite"/>
    </source>
</evidence>
<dbReference type="OrthoDB" id="94853at2759"/>
<comment type="caution">
    <text evidence="2">The sequence shown here is derived from an EMBL/GenBank/DDBJ whole genome shotgun (WGS) entry which is preliminary data.</text>
</comment>
<sequence>MAVGRLLSPDATSTEGSTSPLHLPNARILYTTPAPKKKRVRRQQVELKNLRELAGKLEHRLEQLKKRRLASTQTTNGLINGNFSCGSSHSAKCGPVSVWEDIADRQFKERARVEKQNEQLKAILRTQTSTAQALQIKAQKALGDKELIGLTMMQLQDEGPRYWDLGSADEEGIYADLLTLVVKTHLKLQQRQVEDPRTVQSFATWGISVGEPQVRTDSEALVVLETHGCSLLPFNAKTAVAACWRMFSLSPANHKIVFNDTEKSDVVARSFSCSSMHLGRQVNIRGKHTCRKYVDEDGCVTIVYAGRTGFGELDMTCQEVQLQKTGWIRVRPESPSEGSDQLSSVVVEMHSETLPRFRNGNTGKEKLARKVIDWARSSHNMANDWYRQTLSEILVEEDWKAFS</sequence>
<dbReference type="Proteomes" id="UP000028582">
    <property type="component" value="Unassembled WGS sequence"/>
</dbReference>
<name>A0A080ZV83_PHYNI</name>
<reference evidence="2 3" key="1">
    <citation type="submission" date="2013-11" db="EMBL/GenBank/DDBJ databases">
        <title>The Genome Sequence of Phytophthora parasitica P1976.</title>
        <authorList>
            <consortium name="The Broad Institute Genomics Platform"/>
            <person name="Russ C."/>
            <person name="Tyler B."/>
            <person name="Panabieres F."/>
            <person name="Shan W."/>
            <person name="Tripathy S."/>
            <person name="Grunwald N."/>
            <person name="Machado M."/>
            <person name="Johnson C.S."/>
            <person name="Walker B."/>
            <person name="Young S."/>
            <person name="Zeng Q."/>
            <person name="Gargeya S."/>
            <person name="Fitzgerald M."/>
            <person name="Haas B."/>
            <person name="Abouelleil A."/>
            <person name="Allen A.W."/>
            <person name="Alvarado L."/>
            <person name="Arachchi H.M."/>
            <person name="Berlin A.M."/>
            <person name="Chapman S.B."/>
            <person name="Gainer-Dewar J."/>
            <person name="Goldberg J."/>
            <person name="Griggs A."/>
            <person name="Gujja S."/>
            <person name="Hansen M."/>
            <person name="Howarth C."/>
            <person name="Imamovic A."/>
            <person name="Ireland A."/>
            <person name="Larimer J."/>
            <person name="McCowan C."/>
            <person name="Murphy C."/>
            <person name="Pearson M."/>
            <person name="Poon T.W."/>
            <person name="Priest M."/>
            <person name="Roberts A."/>
            <person name="Saif S."/>
            <person name="Shea T."/>
            <person name="Sisk P."/>
            <person name="Sykes S."/>
            <person name="Wortman J."/>
            <person name="Nusbaum C."/>
            <person name="Birren B."/>
        </authorList>
    </citation>
    <scope>NUCLEOTIDE SEQUENCE [LARGE SCALE GENOMIC DNA]</scope>
    <source>
        <strain evidence="2 3">P1976</strain>
    </source>
</reference>
<proteinExistence type="predicted"/>
<evidence type="ECO:0000313" key="3">
    <source>
        <dbReference type="Proteomes" id="UP000028582"/>
    </source>
</evidence>
<gene>
    <name evidence="2" type="ORF">F444_12983</name>
</gene>
<protein>
    <recommendedName>
        <fullName evidence="4">M96 mating-specific protein family</fullName>
    </recommendedName>
</protein>
<feature type="compositionally biased region" description="Polar residues" evidence="1">
    <location>
        <begin position="10"/>
        <end position="20"/>
    </location>
</feature>
<organism evidence="2 3">
    <name type="scientific">Phytophthora nicotianae P1976</name>
    <dbReference type="NCBI Taxonomy" id="1317066"/>
    <lineage>
        <taxon>Eukaryota</taxon>
        <taxon>Sar</taxon>
        <taxon>Stramenopiles</taxon>
        <taxon>Oomycota</taxon>
        <taxon>Peronosporomycetes</taxon>
        <taxon>Peronosporales</taxon>
        <taxon>Peronosporaceae</taxon>
        <taxon>Phytophthora</taxon>
    </lineage>
</organism>
<evidence type="ECO:0008006" key="4">
    <source>
        <dbReference type="Google" id="ProtNLM"/>
    </source>
</evidence>
<dbReference type="AlphaFoldDB" id="A0A080ZV83"/>